<dbReference type="Proteomes" id="UP001060215">
    <property type="component" value="Chromosome 11"/>
</dbReference>
<accession>A0ACC0F197</accession>
<dbReference type="EMBL" id="CM045768">
    <property type="protein sequence ID" value="KAI7982300.1"/>
    <property type="molecule type" value="Genomic_DNA"/>
</dbReference>
<protein>
    <submittedName>
        <fullName evidence="1">Pentatricopeptide repeat-containing protein</fullName>
    </submittedName>
</protein>
<organism evidence="1 2">
    <name type="scientific">Camellia lanceoleosa</name>
    <dbReference type="NCBI Taxonomy" id="1840588"/>
    <lineage>
        <taxon>Eukaryota</taxon>
        <taxon>Viridiplantae</taxon>
        <taxon>Streptophyta</taxon>
        <taxon>Embryophyta</taxon>
        <taxon>Tracheophyta</taxon>
        <taxon>Spermatophyta</taxon>
        <taxon>Magnoliopsida</taxon>
        <taxon>eudicotyledons</taxon>
        <taxon>Gunneridae</taxon>
        <taxon>Pentapetalae</taxon>
        <taxon>asterids</taxon>
        <taxon>Ericales</taxon>
        <taxon>Theaceae</taxon>
        <taxon>Camellia</taxon>
    </lineage>
</organism>
<comment type="caution">
    <text evidence="1">The sequence shown here is derived from an EMBL/GenBank/DDBJ whole genome shotgun (WGS) entry which is preliminary data.</text>
</comment>
<keyword evidence="2" id="KW-1185">Reference proteome</keyword>
<sequence>MKLWDSMLKKGLDPDTVAYNFLIYGCCVAGKLAKAFELHDEMMRRGMKPNWATYYALSHGTCLKGSGFHEPRGEPEGEICRGDNPNSATRSITWGARKIIPKKGMIVGFFDNETDS</sequence>
<proteinExistence type="predicted"/>
<reference evidence="1 2" key="1">
    <citation type="journal article" date="2022" name="Plant J.">
        <title>Chromosome-level genome of Camellia lanceoleosa provides a valuable resource for understanding genome evolution and self-incompatibility.</title>
        <authorList>
            <person name="Gong W."/>
            <person name="Xiao S."/>
            <person name="Wang L."/>
            <person name="Liao Z."/>
            <person name="Chang Y."/>
            <person name="Mo W."/>
            <person name="Hu G."/>
            <person name="Li W."/>
            <person name="Zhao G."/>
            <person name="Zhu H."/>
            <person name="Hu X."/>
            <person name="Ji K."/>
            <person name="Xiang X."/>
            <person name="Song Q."/>
            <person name="Yuan D."/>
            <person name="Jin S."/>
            <person name="Zhang L."/>
        </authorList>
    </citation>
    <scope>NUCLEOTIDE SEQUENCE [LARGE SCALE GENOMIC DNA]</scope>
    <source>
        <strain evidence="1">SQ_2022a</strain>
    </source>
</reference>
<name>A0ACC0F197_9ERIC</name>
<gene>
    <name evidence="1" type="ORF">LOK49_LG15G01445</name>
</gene>
<evidence type="ECO:0000313" key="2">
    <source>
        <dbReference type="Proteomes" id="UP001060215"/>
    </source>
</evidence>
<evidence type="ECO:0000313" key="1">
    <source>
        <dbReference type="EMBL" id="KAI7982300.1"/>
    </source>
</evidence>